<protein>
    <submittedName>
        <fullName evidence="4">Hydrogenase expression/formation protein HypE</fullName>
    </submittedName>
</protein>
<dbReference type="PANTHER" id="PTHR30303">
    <property type="entry name" value="HYDROGENASE ISOENZYMES FORMATION PROTEIN HYPE"/>
    <property type="match status" value="1"/>
</dbReference>
<dbReference type="Pfam" id="PF02769">
    <property type="entry name" value="AIRS_C"/>
    <property type="match status" value="1"/>
</dbReference>
<dbReference type="EMBL" id="CP002100">
    <property type="protein sequence ID" value="ADN51687.1"/>
    <property type="molecule type" value="Genomic_DNA"/>
</dbReference>
<sequence length="350" mass="37900">MSESRIRLAHGSGGVETLELLERLIFSKVDDALKKVGNGVGIDYPDDAAAIPLLSGEYLIVTVDAYTVNPPFFPGGNIGVLAASGSINDVLMMGGRPIAMLDSIVVEEGFPMNDLETIINSFIETLRSESVALIGGDFKVMPKGQIDRIVITTVGIGLAKRLIIDKPRPGDKIIVSDYVGDHGAVILLYQLGGDISRELIEKSRLRSDVKPLTRLMIPLIDKYGEYIHAARDPTRGGLAMALNDWARSTGTVIVVNEEDIPIRPEVSSYAGMLGIDPLYLASEGVAVLAVDPDVAEDVVNYIRGLGFENARIIGEVRESEKYRGYVLQKTVIGGFRILEPPRGDLVPRIC</sequence>
<gene>
    <name evidence="4" type="ordered locus">Vdis_2319</name>
</gene>
<dbReference type="Gene3D" id="3.90.650.10">
    <property type="entry name" value="PurM-like C-terminal domain"/>
    <property type="match status" value="1"/>
</dbReference>
<reference evidence="5" key="2">
    <citation type="journal article" date="2010" name="Stand. Genomic Sci.">
        <title>Complete genome sequence of Vulcanisaeta distributa type strain (IC-017T).</title>
        <authorList>
            <person name="Mavromatis K."/>
            <person name="Sikorski J."/>
            <person name="Pabst E."/>
            <person name="Teshima H."/>
            <person name="Lapidus A."/>
            <person name="Lucas S."/>
            <person name="Nolan M."/>
            <person name="Glavina Del Rio T."/>
            <person name="Cheng J."/>
            <person name="Bruce D."/>
            <person name="Goodwin L."/>
            <person name="Pitluck S."/>
            <person name="Liolios K."/>
            <person name="Ivanova N."/>
            <person name="Mikhailova N."/>
            <person name="Pati A."/>
            <person name="Chen A."/>
            <person name="Palaniappan K."/>
            <person name="Land M."/>
            <person name="Hauser L."/>
            <person name="Chang Y."/>
            <person name="Jeffries C."/>
            <person name="Rohde M."/>
            <person name="Spring S."/>
            <person name="Goker M."/>
            <person name="Wirth R."/>
            <person name="Woyke T."/>
            <person name="Bristow J."/>
            <person name="Eisen J."/>
            <person name="Markowitz V."/>
            <person name="Hugenholtz P."/>
            <person name="Klenk H."/>
            <person name="Kyrpides N."/>
        </authorList>
    </citation>
    <scope>NUCLEOTIDE SEQUENCE [LARGE SCALE GENOMIC DNA]</scope>
    <source>
        <strain evidence="5">DSM 14429 / JCM 11212 / NBRC 100878 / IC-017</strain>
    </source>
</reference>
<dbReference type="Pfam" id="PF00586">
    <property type="entry name" value="AIRS"/>
    <property type="match status" value="1"/>
</dbReference>
<dbReference type="RefSeq" id="WP_013337412.1">
    <property type="nucleotide sequence ID" value="NC_014537.1"/>
</dbReference>
<accession>E1QQS5</accession>
<proteinExistence type="inferred from homology"/>
<dbReference type="KEGG" id="vdi:Vdis_2319"/>
<evidence type="ECO:0000259" key="3">
    <source>
        <dbReference type="Pfam" id="PF02769"/>
    </source>
</evidence>
<dbReference type="InterPro" id="IPR011854">
    <property type="entry name" value="HypE"/>
</dbReference>
<name>E1QQS5_VULDI</name>
<dbReference type="AlphaFoldDB" id="E1QQS5"/>
<dbReference type="SUPFAM" id="SSF55326">
    <property type="entry name" value="PurM N-terminal domain-like"/>
    <property type="match status" value="1"/>
</dbReference>
<dbReference type="HOGENOM" id="CLU_049733_0_0_2"/>
<dbReference type="PIRSF" id="PIRSF005644">
    <property type="entry name" value="Hdrgns_mtr_HypE"/>
    <property type="match status" value="1"/>
</dbReference>
<dbReference type="InterPro" id="IPR036921">
    <property type="entry name" value="PurM-like_N_sf"/>
</dbReference>
<dbReference type="Gene3D" id="3.30.1330.10">
    <property type="entry name" value="PurM-like, N-terminal domain"/>
    <property type="match status" value="1"/>
</dbReference>
<dbReference type="CDD" id="cd02197">
    <property type="entry name" value="HypE"/>
    <property type="match status" value="1"/>
</dbReference>
<dbReference type="InterPro" id="IPR036676">
    <property type="entry name" value="PurM-like_C_sf"/>
</dbReference>
<dbReference type="STRING" id="572478.Vdis_2319"/>
<dbReference type="NCBIfam" id="TIGR02124">
    <property type="entry name" value="hypE"/>
    <property type="match status" value="1"/>
</dbReference>
<reference evidence="4 5" key="1">
    <citation type="journal article" date="2010" name="Stand. Genomic Sci.">
        <title>Complete genome sequence of Vulcanisaeta distributa type strain (IC-017).</title>
        <authorList>
            <person name="Mavromatis K."/>
            <person name="Sikorski J."/>
            <person name="Pabst E."/>
            <person name="Teshima H."/>
            <person name="Lapidus A."/>
            <person name="Lucas S."/>
            <person name="Nolan M."/>
            <person name="Glavina Del Rio T."/>
            <person name="Cheng J.F."/>
            <person name="Bruce D."/>
            <person name="Goodwin L."/>
            <person name="Pitluck S."/>
            <person name="Liolios K."/>
            <person name="Ivanova N."/>
            <person name="Mikhailova N."/>
            <person name="Pati A."/>
            <person name="Chen A."/>
            <person name="Palaniappan K."/>
            <person name="Land M."/>
            <person name="Hauser L."/>
            <person name="Chang Y.J."/>
            <person name="Jeffries C.D."/>
            <person name="Rohde M."/>
            <person name="Spring S."/>
            <person name="Goker M."/>
            <person name="Wirth R."/>
            <person name="Woyke T."/>
            <person name="Bristow J."/>
            <person name="Eisen J.A."/>
            <person name="Markowitz V."/>
            <person name="Hugenholtz P."/>
            <person name="Klenk H.P."/>
            <person name="Kyrpides N.C."/>
        </authorList>
    </citation>
    <scope>NUCLEOTIDE SEQUENCE [LARGE SCALE GENOMIC DNA]</scope>
    <source>
        <strain evidence="5">DSM 14429 / JCM 11212 / NBRC 100878 / IC-017</strain>
    </source>
</reference>
<dbReference type="eggNOG" id="arCOG00636">
    <property type="taxonomic scope" value="Archaea"/>
</dbReference>
<dbReference type="InterPro" id="IPR016188">
    <property type="entry name" value="PurM-like_N"/>
</dbReference>
<dbReference type="GeneID" id="9753274"/>
<organism evidence="4 5">
    <name type="scientific">Vulcanisaeta distributa (strain DSM 14429 / JCM 11212 / NBRC 100878 / IC-017)</name>
    <dbReference type="NCBI Taxonomy" id="572478"/>
    <lineage>
        <taxon>Archaea</taxon>
        <taxon>Thermoproteota</taxon>
        <taxon>Thermoprotei</taxon>
        <taxon>Thermoproteales</taxon>
        <taxon>Thermoproteaceae</taxon>
        <taxon>Vulcanisaeta</taxon>
    </lineage>
</organism>
<evidence type="ECO:0000313" key="4">
    <source>
        <dbReference type="EMBL" id="ADN51687.1"/>
    </source>
</evidence>
<evidence type="ECO:0000256" key="1">
    <source>
        <dbReference type="ARBA" id="ARBA00006243"/>
    </source>
</evidence>
<dbReference type="Proteomes" id="UP000006681">
    <property type="component" value="Chromosome"/>
</dbReference>
<dbReference type="InterPro" id="IPR010918">
    <property type="entry name" value="PurM-like_C_dom"/>
</dbReference>
<feature type="domain" description="PurM-like N-terminal" evidence="2">
    <location>
        <begin position="46"/>
        <end position="158"/>
    </location>
</feature>
<dbReference type="OrthoDB" id="31494at2157"/>
<comment type="similarity">
    <text evidence="1">Belongs to the HypE family.</text>
</comment>
<evidence type="ECO:0000259" key="2">
    <source>
        <dbReference type="Pfam" id="PF00586"/>
    </source>
</evidence>
<feature type="domain" description="PurM-like C-terminal" evidence="3">
    <location>
        <begin position="168"/>
        <end position="325"/>
    </location>
</feature>
<evidence type="ECO:0000313" key="5">
    <source>
        <dbReference type="Proteomes" id="UP000006681"/>
    </source>
</evidence>
<dbReference type="GO" id="GO:0051604">
    <property type="term" value="P:protein maturation"/>
    <property type="evidence" value="ECO:0007669"/>
    <property type="project" value="TreeGrafter"/>
</dbReference>
<dbReference type="SUPFAM" id="SSF56042">
    <property type="entry name" value="PurM C-terminal domain-like"/>
    <property type="match status" value="1"/>
</dbReference>
<dbReference type="PANTHER" id="PTHR30303:SF0">
    <property type="entry name" value="CARBAMOYL DEHYDRATASE HYPE"/>
    <property type="match status" value="1"/>
</dbReference>
<keyword evidence="5" id="KW-1185">Reference proteome</keyword>